<dbReference type="Pfam" id="PF07724">
    <property type="entry name" value="AAA_2"/>
    <property type="match status" value="1"/>
</dbReference>
<dbReference type="PRINTS" id="PR00300">
    <property type="entry name" value="CLPPROTEASEA"/>
</dbReference>
<dbReference type="PROSITE" id="PS00870">
    <property type="entry name" value="CLPAB_1"/>
    <property type="match status" value="1"/>
</dbReference>
<dbReference type="Pfam" id="PF02861">
    <property type="entry name" value="Clp_N"/>
    <property type="match status" value="1"/>
</dbReference>
<keyword evidence="10" id="KW-0378">Hydrolase</keyword>
<dbReference type="InterPro" id="IPR027417">
    <property type="entry name" value="P-loop_NTPase"/>
</dbReference>
<dbReference type="Pfam" id="PF17871">
    <property type="entry name" value="AAA_lid_9"/>
    <property type="match status" value="1"/>
</dbReference>
<dbReference type="Gene3D" id="1.10.1780.10">
    <property type="entry name" value="Clp, N-terminal domain"/>
    <property type="match status" value="1"/>
</dbReference>
<evidence type="ECO:0000256" key="3">
    <source>
        <dbReference type="ARBA" id="ARBA00022741"/>
    </source>
</evidence>
<dbReference type="CDD" id="cd19499">
    <property type="entry name" value="RecA-like_ClpB_Hsp104-like"/>
    <property type="match status" value="1"/>
</dbReference>
<accession>A0ABT1D7Y3</accession>
<evidence type="ECO:0000313" key="11">
    <source>
        <dbReference type="Proteomes" id="UP001523392"/>
    </source>
</evidence>
<dbReference type="InterPro" id="IPR050130">
    <property type="entry name" value="ClpA_ClpB"/>
</dbReference>
<feature type="region of interest" description="Disordered" evidence="8">
    <location>
        <begin position="145"/>
        <end position="181"/>
    </location>
</feature>
<keyword evidence="5 7" id="KW-0143">Chaperone</keyword>
<dbReference type="EMBL" id="JAFIRR010000077">
    <property type="protein sequence ID" value="MCO6417075.1"/>
    <property type="molecule type" value="Genomic_DNA"/>
</dbReference>
<keyword evidence="4 7" id="KW-0067">ATP-binding</keyword>
<dbReference type="InterPro" id="IPR018368">
    <property type="entry name" value="ClpA/B_CS1"/>
</dbReference>
<dbReference type="SUPFAM" id="SSF81923">
    <property type="entry name" value="Double Clp-N motif"/>
    <property type="match status" value="1"/>
</dbReference>
<comment type="similarity">
    <text evidence="1 7">Belongs to the ClpA/ClpB family.</text>
</comment>
<feature type="domain" description="Clp R" evidence="9">
    <location>
        <begin position="1"/>
        <end position="144"/>
    </location>
</feature>
<keyword evidence="10" id="KW-0645">Protease</keyword>
<evidence type="ECO:0000256" key="2">
    <source>
        <dbReference type="ARBA" id="ARBA00022737"/>
    </source>
</evidence>
<evidence type="ECO:0000256" key="7">
    <source>
        <dbReference type="RuleBase" id="RU004432"/>
    </source>
</evidence>
<dbReference type="InterPro" id="IPR028299">
    <property type="entry name" value="ClpA/B_CS2"/>
</dbReference>
<dbReference type="InterPro" id="IPR003593">
    <property type="entry name" value="AAA+_ATPase"/>
</dbReference>
<dbReference type="SMART" id="SM00382">
    <property type="entry name" value="AAA"/>
    <property type="match status" value="2"/>
</dbReference>
<dbReference type="GO" id="GO:0005524">
    <property type="term" value="F:ATP binding"/>
    <property type="evidence" value="ECO:0007669"/>
    <property type="project" value="UniProtKB-KW"/>
</dbReference>
<dbReference type="InterPro" id="IPR036628">
    <property type="entry name" value="Clp_N_dom_sf"/>
</dbReference>
<dbReference type="InterPro" id="IPR041546">
    <property type="entry name" value="ClpA/ClpB_AAA_lid"/>
</dbReference>
<dbReference type="GO" id="GO:0008233">
    <property type="term" value="F:peptidase activity"/>
    <property type="evidence" value="ECO:0007669"/>
    <property type="project" value="UniProtKB-KW"/>
</dbReference>
<dbReference type="PANTHER" id="PTHR11638">
    <property type="entry name" value="ATP-DEPENDENT CLP PROTEASE"/>
    <property type="match status" value="1"/>
</dbReference>
<dbReference type="InterPro" id="IPR004176">
    <property type="entry name" value="Clp_R_N"/>
</dbReference>
<keyword evidence="3 7" id="KW-0547">Nucleotide-binding</keyword>
<organism evidence="10 11">
    <name type="scientific">Siccirubricoccus soli</name>
    <dbReference type="NCBI Taxonomy" id="2899147"/>
    <lineage>
        <taxon>Bacteria</taxon>
        <taxon>Pseudomonadati</taxon>
        <taxon>Pseudomonadota</taxon>
        <taxon>Alphaproteobacteria</taxon>
        <taxon>Acetobacterales</taxon>
        <taxon>Roseomonadaceae</taxon>
        <taxon>Siccirubricoccus</taxon>
    </lineage>
</organism>
<dbReference type="SUPFAM" id="SSF52540">
    <property type="entry name" value="P-loop containing nucleoside triphosphate hydrolases"/>
    <property type="match status" value="2"/>
</dbReference>
<dbReference type="InterPro" id="IPR003959">
    <property type="entry name" value="ATPase_AAA_core"/>
</dbReference>
<evidence type="ECO:0000259" key="9">
    <source>
        <dbReference type="PROSITE" id="PS51903"/>
    </source>
</evidence>
<dbReference type="NCBIfam" id="TIGR02639">
    <property type="entry name" value="ClpA"/>
    <property type="match status" value="1"/>
</dbReference>
<evidence type="ECO:0000256" key="6">
    <source>
        <dbReference type="PROSITE-ProRule" id="PRU01251"/>
    </source>
</evidence>
<dbReference type="SMART" id="SM01086">
    <property type="entry name" value="ClpB_D2-small"/>
    <property type="match status" value="1"/>
</dbReference>
<dbReference type="Gene3D" id="3.40.50.300">
    <property type="entry name" value="P-loop containing nucleotide triphosphate hydrolases"/>
    <property type="match status" value="2"/>
</dbReference>
<sequence length="786" mass="86458">MLSRNLEQTLHRALGLANERRHEYATLEHLLLALTDDTDAATVLRACGVDNDKLKRDLTEFLDKDLAGLVTERAGDPKPTAGFQRVVQRAAIHVQSSGRDEVTGANVLVALFSERESHAVYFLQLQDMTRLDAVNFISHGIAKAPGRAQNRPVQGTPPTSASNEGEAEKEEKPRGGRSQDALSNYCVNLNKKAQQGKIDPLIGRDQEIERTIQILCRRTKNNPLYVGDPGVGKTAIAEGLAKRIIEGDVPEVLLKSTIFALDMGSLLAGTRYRGDFEERLKAVVSELEQQPGSILFIDEIHTVIGAGATSGGAMDASNLLKPALAQGTLRCIGSTTYKEYRNYFEKDRALVRRFQKIDVNEPNLEDAVKILQGLKTNYEKHHKVRYTPEAIRAAVELSAKYIHDRKLPDKAIDVIDEVGASRMLLPENKRRKTVTLRDVEEIVAKIARIPPKSVSADDKETLKNLERDLKAMVFGQDKAIETLSAAIKLSRAGLRDAEKPIGNYLFSGPTGVGKTEVAKQLAKTLGIELIRFDMSEYMERHSVSRLIGAPPGYVGFDQGGLLTDAIDQHPHAVLLLDEIEKAHQDLYNILLQVMDHGKLTDHNGKTVDFRNVILIMTTNAGAADLAKPAIGFGRENRVGEDTDAIQRMFTPEFRNRLDAIVPFGGLTPEIVGQVVEKFVMQLEAQLADRNVTIELSSAAKEWLAEKGYDPLYGARPLARVIQEYVKKPLAEELLFGKLVKGGAVKVGLRDAALFFEYVEAAPPALPKPEEGSGDDGEAEKEPEVAG</sequence>
<name>A0ABT1D7Y3_9PROT</name>
<dbReference type="PROSITE" id="PS00871">
    <property type="entry name" value="CLPAB_2"/>
    <property type="match status" value="1"/>
</dbReference>
<dbReference type="Gene3D" id="1.10.8.60">
    <property type="match status" value="2"/>
</dbReference>
<evidence type="ECO:0000256" key="4">
    <source>
        <dbReference type="ARBA" id="ARBA00022840"/>
    </source>
</evidence>
<dbReference type="PANTHER" id="PTHR11638:SF111">
    <property type="entry name" value="ATP-DEPENDENT CLP PROTEASE ATP-BINDING SUBUNIT CLPA"/>
    <property type="match status" value="1"/>
</dbReference>
<dbReference type="InterPro" id="IPR019489">
    <property type="entry name" value="Clp_ATPase_C"/>
</dbReference>
<dbReference type="Pfam" id="PF00004">
    <property type="entry name" value="AAA"/>
    <property type="match status" value="1"/>
</dbReference>
<dbReference type="InterPro" id="IPR001270">
    <property type="entry name" value="ClpA/B"/>
</dbReference>
<feature type="compositionally biased region" description="Polar residues" evidence="8">
    <location>
        <begin position="151"/>
        <end position="163"/>
    </location>
</feature>
<dbReference type="Pfam" id="PF10431">
    <property type="entry name" value="ClpB_D2-small"/>
    <property type="match status" value="1"/>
</dbReference>
<evidence type="ECO:0000256" key="8">
    <source>
        <dbReference type="SAM" id="MobiDB-lite"/>
    </source>
</evidence>
<comment type="caution">
    <text evidence="10">The sequence shown here is derived from an EMBL/GenBank/DDBJ whole genome shotgun (WGS) entry which is preliminary data.</text>
</comment>
<feature type="region of interest" description="Disordered" evidence="8">
    <location>
        <begin position="763"/>
        <end position="786"/>
    </location>
</feature>
<dbReference type="CDD" id="cd00009">
    <property type="entry name" value="AAA"/>
    <property type="match status" value="1"/>
</dbReference>
<gene>
    <name evidence="10" type="primary">clpA</name>
    <name evidence="10" type="ORF">JYK14_13015</name>
</gene>
<keyword evidence="2 6" id="KW-0677">Repeat</keyword>
<proteinExistence type="inferred from homology"/>
<keyword evidence="11" id="KW-1185">Reference proteome</keyword>
<dbReference type="InterPro" id="IPR013461">
    <property type="entry name" value="ClpA"/>
</dbReference>
<evidence type="ECO:0000256" key="1">
    <source>
        <dbReference type="ARBA" id="ARBA00008675"/>
    </source>
</evidence>
<reference evidence="10 11" key="1">
    <citation type="submission" date="2021-12" db="EMBL/GenBank/DDBJ databases">
        <title>Siccirubricoccus leaddurans sp. nov., a high concentration Zn2+ tolerance bacterium.</title>
        <authorList>
            <person name="Cao Y."/>
        </authorList>
    </citation>
    <scope>NUCLEOTIDE SEQUENCE [LARGE SCALE GENOMIC DNA]</scope>
    <source>
        <strain evidence="10 11">KC 17139</strain>
    </source>
</reference>
<dbReference type="RefSeq" id="WP_252953704.1">
    <property type="nucleotide sequence ID" value="NZ_JAFIRR010000077.1"/>
</dbReference>
<protein>
    <submittedName>
        <fullName evidence="10">ATP-dependent Clp protease ATP-binding subunit ClpA</fullName>
    </submittedName>
</protein>
<evidence type="ECO:0000256" key="5">
    <source>
        <dbReference type="ARBA" id="ARBA00023186"/>
    </source>
</evidence>
<dbReference type="Proteomes" id="UP001523392">
    <property type="component" value="Unassembled WGS sequence"/>
</dbReference>
<evidence type="ECO:0000313" key="10">
    <source>
        <dbReference type="EMBL" id="MCO6417075.1"/>
    </source>
</evidence>
<dbReference type="GO" id="GO:0006508">
    <property type="term" value="P:proteolysis"/>
    <property type="evidence" value="ECO:0007669"/>
    <property type="project" value="UniProtKB-KW"/>
</dbReference>
<dbReference type="PROSITE" id="PS51903">
    <property type="entry name" value="CLP_R"/>
    <property type="match status" value="1"/>
</dbReference>